<reference evidence="2 3" key="1">
    <citation type="submission" date="2024-02" db="EMBL/GenBank/DDBJ databases">
        <title>Herpetosiphon gulosus NBRC 112829.</title>
        <authorList>
            <person name="Ichikawa N."/>
            <person name="Katano-Makiyama Y."/>
            <person name="Hidaka K."/>
        </authorList>
    </citation>
    <scope>NUCLEOTIDE SEQUENCE [LARGE SCALE GENOMIC DNA]</scope>
    <source>
        <strain evidence="2 3">NBRC 112829</strain>
    </source>
</reference>
<dbReference type="RefSeq" id="WP_345724798.1">
    <property type="nucleotide sequence ID" value="NZ_BAABRU010000037.1"/>
</dbReference>
<keyword evidence="3" id="KW-1185">Reference proteome</keyword>
<feature type="region of interest" description="Disordered" evidence="1">
    <location>
        <begin position="1"/>
        <end position="25"/>
    </location>
</feature>
<evidence type="ECO:0000256" key="1">
    <source>
        <dbReference type="SAM" id="MobiDB-lite"/>
    </source>
</evidence>
<organism evidence="2 3">
    <name type="scientific">Herpetosiphon gulosus</name>
    <dbReference type="NCBI Taxonomy" id="1973496"/>
    <lineage>
        <taxon>Bacteria</taxon>
        <taxon>Bacillati</taxon>
        <taxon>Chloroflexota</taxon>
        <taxon>Chloroflexia</taxon>
        <taxon>Herpetosiphonales</taxon>
        <taxon>Herpetosiphonaceae</taxon>
        <taxon>Herpetosiphon</taxon>
    </lineage>
</organism>
<accession>A0ABP9X8Q8</accession>
<dbReference type="EMBL" id="BAABRU010000037">
    <property type="protein sequence ID" value="GAA5531223.1"/>
    <property type="molecule type" value="Genomic_DNA"/>
</dbReference>
<name>A0ABP9X8Q8_9CHLR</name>
<sequence>MASKKPTPDQSTHDPEVRPKAARTHWSARDRLRILAAADACAPGELGALMDQREHLNRNLRFDHACGIVSIPHSGMGIA</sequence>
<dbReference type="Proteomes" id="UP001428290">
    <property type="component" value="Unassembled WGS sequence"/>
</dbReference>
<evidence type="ECO:0008006" key="4">
    <source>
        <dbReference type="Google" id="ProtNLM"/>
    </source>
</evidence>
<protein>
    <recommendedName>
        <fullName evidence="4">Transposase</fullName>
    </recommendedName>
</protein>
<evidence type="ECO:0000313" key="3">
    <source>
        <dbReference type="Proteomes" id="UP001428290"/>
    </source>
</evidence>
<evidence type="ECO:0000313" key="2">
    <source>
        <dbReference type="EMBL" id="GAA5531223.1"/>
    </source>
</evidence>
<proteinExistence type="predicted"/>
<comment type="caution">
    <text evidence="2">The sequence shown here is derived from an EMBL/GenBank/DDBJ whole genome shotgun (WGS) entry which is preliminary data.</text>
</comment>
<gene>
    <name evidence="2" type="ORF">Hgul01_05048</name>
</gene>